<evidence type="ECO:0000313" key="3">
    <source>
        <dbReference type="Proteomes" id="UP000294817"/>
    </source>
</evidence>
<dbReference type="AlphaFoldDB" id="A0A4R8ELZ3"/>
<feature type="domain" description="SH3b1" evidence="1">
    <location>
        <begin position="47"/>
        <end position="88"/>
    </location>
</feature>
<comment type="caution">
    <text evidence="2">The sequence shown here is derived from an EMBL/GenBank/DDBJ whole genome shotgun (WGS) entry which is preliminary data.</text>
</comment>
<reference evidence="2 3" key="1">
    <citation type="submission" date="2019-03" db="EMBL/GenBank/DDBJ databases">
        <title>Genomic Encyclopedia of Type Strains, Phase IV (KMG-IV): sequencing the most valuable type-strain genomes for metagenomic binning, comparative biology and taxonomic classification.</title>
        <authorList>
            <person name="Goeker M."/>
        </authorList>
    </citation>
    <scope>NUCLEOTIDE SEQUENCE [LARGE SCALE GENOMIC DNA]</scope>
    <source>
        <strain evidence="2 3">DSM 13575</strain>
    </source>
</reference>
<dbReference type="InterPro" id="IPR039439">
    <property type="entry name" value="SH3b1_dom"/>
</dbReference>
<protein>
    <submittedName>
        <fullName evidence="2">SH3 domain containing protein</fullName>
    </submittedName>
</protein>
<name>A0A4R8ELZ3_9BACT</name>
<dbReference type="RefSeq" id="WP_103876308.1">
    <property type="nucleotide sequence ID" value="NZ_SODZ01000012.1"/>
</dbReference>
<organism evidence="2 3">
    <name type="scientific">Petrotoga sibirica</name>
    <dbReference type="NCBI Taxonomy" id="156202"/>
    <lineage>
        <taxon>Bacteria</taxon>
        <taxon>Thermotogati</taxon>
        <taxon>Thermotogota</taxon>
        <taxon>Thermotogae</taxon>
        <taxon>Petrotogales</taxon>
        <taxon>Petrotogaceae</taxon>
        <taxon>Petrotoga</taxon>
    </lineage>
</organism>
<evidence type="ECO:0000259" key="1">
    <source>
        <dbReference type="Pfam" id="PF12913"/>
    </source>
</evidence>
<accession>A0A4R8ELZ3</accession>
<dbReference type="EMBL" id="SODZ01000012">
    <property type="protein sequence ID" value="TDX13184.1"/>
    <property type="molecule type" value="Genomic_DNA"/>
</dbReference>
<evidence type="ECO:0000313" key="2">
    <source>
        <dbReference type="EMBL" id="TDX13184.1"/>
    </source>
</evidence>
<gene>
    <name evidence="2" type="ORF">C8D74_11221</name>
</gene>
<keyword evidence="3" id="KW-1185">Reference proteome</keyword>
<sequence>MLKEFLSYFQDFKKGILANILISFGLINDRSALKALPFKYPLGITPNYPFHDITRLTTLSPGEPILIYRRSFKLNWYFVQKSFYSGWINTKDLIEVSKKTFFDYNKSARTLILMESKVCTEELPTIGKFHFQMGDKLVLANEVETNRFYFKMNTLFPEGCYPVKIPL</sequence>
<dbReference type="Proteomes" id="UP000294817">
    <property type="component" value="Unassembled WGS sequence"/>
</dbReference>
<dbReference type="Pfam" id="PF12913">
    <property type="entry name" value="SH3_6"/>
    <property type="match status" value="1"/>
</dbReference>
<proteinExistence type="predicted"/>